<dbReference type="GO" id="GO:0005789">
    <property type="term" value="C:endoplasmic reticulum membrane"/>
    <property type="evidence" value="ECO:0007669"/>
    <property type="project" value="UniProtKB-SubCell"/>
</dbReference>
<comment type="similarity">
    <text evidence="8">Belongs to the IRC22 family.</text>
</comment>
<evidence type="ECO:0000256" key="7">
    <source>
        <dbReference type="ARBA" id="ARBA00037565"/>
    </source>
</evidence>
<dbReference type="KEGG" id="lbc:LACBIDRAFT_192639"/>
<dbReference type="GeneID" id="6076495"/>
<evidence type="ECO:0000256" key="3">
    <source>
        <dbReference type="ARBA" id="ARBA00022729"/>
    </source>
</evidence>
<proteinExistence type="inferred from homology"/>
<dbReference type="RefSeq" id="XP_001880892.1">
    <property type="nucleotide sequence ID" value="XM_001880857.1"/>
</dbReference>
<keyword evidence="5 10" id="KW-1133">Transmembrane helix</keyword>
<gene>
    <name evidence="12" type="ORF">LACBIDRAFT_192639</name>
</gene>
<keyword evidence="6 10" id="KW-0472">Membrane</keyword>
<evidence type="ECO:0000256" key="10">
    <source>
        <dbReference type="SAM" id="Phobius"/>
    </source>
</evidence>
<evidence type="ECO:0000313" key="12">
    <source>
        <dbReference type="EMBL" id="EDR08667.1"/>
    </source>
</evidence>
<dbReference type="AlphaFoldDB" id="B0D9Y5"/>
<protein>
    <submittedName>
        <fullName evidence="12">Predicted protein</fullName>
    </submittedName>
</protein>
<feature type="signal peptide" evidence="11">
    <location>
        <begin position="1"/>
        <end position="22"/>
    </location>
</feature>
<dbReference type="PANTHER" id="PTHR12924">
    <property type="entry name" value="TRANSLOCON-ASSOCIATED PROTEIN, ALPHA SUBUNIT"/>
    <property type="match status" value="1"/>
</dbReference>
<dbReference type="OrthoDB" id="1926781at2759"/>
<dbReference type="HOGENOM" id="CLU_068820_1_0_1"/>
<dbReference type="InterPro" id="IPR005595">
    <property type="entry name" value="TRAP_alpha"/>
</dbReference>
<feature type="chain" id="PRO_5002749168" evidence="11">
    <location>
        <begin position="23"/>
        <end position="252"/>
    </location>
</feature>
<dbReference type="PANTHER" id="PTHR12924:SF0">
    <property type="entry name" value="TRANSLOCON-ASSOCIATED PROTEIN SUBUNIT ALPHA"/>
    <property type="match status" value="1"/>
</dbReference>
<evidence type="ECO:0000256" key="9">
    <source>
        <dbReference type="SAM" id="MobiDB-lite"/>
    </source>
</evidence>
<reference evidence="12 13" key="1">
    <citation type="journal article" date="2008" name="Nature">
        <title>The genome of Laccaria bicolor provides insights into mycorrhizal symbiosis.</title>
        <authorList>
            <person name="Martin F."/>
            <person name="Aerts A."/>
            <person name="Ahren D."/>
            <person name="Brun A."/>
            <person name="Danchin E.G.J."/>
            <person name="Duchaussoy F."/>
            <person name="Gibon J."/>
            <person name="Kohler A."/>
            <person name="Lindquist E."/>
            <person name="Pereda V."/>
            <person name="Salamov A."/>
            <person name="Shapiro H.J."/>
            <person name="Wuyts J."/>
            <person name="Blaudez D."/>
            <person name="Buee M."/>
            <person name="Brokstein P."/>
            <person name="Canbaeck B."/>
            <person name="Cohen D."/>
            <person name="Courty P.E."/>
            <person name="Coutinho P.M."/>
            <person name="Delaruelle C."/>
            <person name="Detter J.C."/>
            <person name="Deveau A."/>
            <person name="DiFazio S."/>
            <person name="Duplessis S."/>
            <person name="Fraissinet-Tachet L."/>
            <person name="Lucic E."/>
            <person name="Frey-Klett P."/>
            <person name="Fourrey C."/>
            <person name="Feussner I."/>
            <person name="Gay G."/>
            <person name="Grimwood J."/>
            <person name="Hoegger P.J."/>
            <person name="Jain P."/>
            <person name="Kilaru S."/>
            <person name="Labbe J."/>
            <person name="Lin Y.C."/>
            <person name="Legue V."/>
            <person name="Le Tacon F."/>
            <person name="Marmeisse R."/>
            <person name="Melayah D."/>
            <person name="Montanini B."/>
            <person name="Muratet M."/>
            <person name="Nehls U."/>
            <person name="Niculita-Hirzel H."/>
            <person name="Oudot-Le Secq M.P."/>
            <person name="Peter M."/>
            <person name="Quesneville H."/>
            <person name="Rajashekar B."/>
            <person name="Reich M."/>
            <person name="Rouhier N."/>
            <person name="Schmutz J."/>
            <person name="Yin T."/>
            <person name="Chalot M."/>
            <person name="Henrissat B."/>
            <person name="Kuees U."/>
            <person name="Lucas S."/>
            <person name="Van de Peer Y."/>
            <person name="Podila G.K."/>
            <person name="Polle A."/>
            <person name="Pukkila P.J."/>
            <person name="Richardson P.M."/>
            <person name="Rouze P."/>
            <person name="Sanders I.R."/>
            <person name="Stajich J.E."/>
            <person name="Tunlid A."/>
            <person name="Tuskan G."/>
            <person name="Grigoriev I.V."/>
        </authorList>
    </citation>
    <scope>NUCLEOTIDE SEQUENCE [LARGE SCALE GENOMIC DNA]</scope>
    <source>
        <strain evidence="13">S238N-H82 / ATCC MYA-4686</strain>
    </source>
</reference>
<feature type="region of interest" description="Disordered" evidence="9">
    <location>
        <begin position="212"/>
        <end position="252"/>
    </location>
</feature>
<evidence type="ECO:0000256" key="2">
    <source>
        <dbReference type="ARBA" id="ARBA00022692"/>
    </source>
</evidence>
<keyword evidence="13" id="KW-1185">Reference proteome</keyword>
<organism evidence="13">
    <name type="scientific">Laccaria bicolor (strain S238N-H82 / ATCC MYA-4686)</name>
    <name type="common">Bicoloured deceiver</name>
    <name type="synonym">Laccaria laccata var. bicolor</name>
    <dbReference type="NCBI Taxonomy" id="486041"/>
    <lineage>
        <taxon>Eukaryota</taxon>
        <taxon>Fungi</taxon>
        <taxon>Dikarya</taxon>
        <taxon>Basidiomycota</taxon>
        <taxon>Agaricomycotina</taxon>
        <taxon>Agaricomycetes</taxon>
        <taxon>Agaricomycetidae</taxon>
        <taxon>Agaricales</taxon>
        <taxon>Agaricineae</taxon>
        <taxon>Hydnangiaceae</taxon>
        <taxon>Laccaria</taxon>
    </lineage>
</organism>
<feature type="compositionally biased region" description="Low complexity" evidence="9">
    <location>
        <begin position="228"/>
        <end position="243"/>
    </location>
</feature>
<sequence length="252" mass="27110">MRFVSYLSAAFSIAALFATVSAAADASEPEVVATAAFPETNIFNHVVNGEKNTITLTVENKSARNITLLNIAGSLSLPDTGVVIKNLTSLKYGVPLISSVKVQLPYTFYSEFKPGDHRLNIWLEHSAENVVYKVEAYDSVITVVEPELSIFDLKLLSTYAIVAGLLGSLVYFAFLSFFPQTKKTRKATVPTVSAPVTVTATGAGGYQEEWIPEHHLRKSKSKKTGIASGTSGDELSGGETSGTEGKKRKGKK</sequence>
<dbReference type="Proteomes" id="UP000001194">
    <property type="component" value="Unassembled WGS sequence"/>
</dbReference>
<dbReference type="InParanoid" id="B0D9Y5"/>
<evidence type="ECO:0000256" key="11">
    <source>
        <dbReference type="SAM" id="SignalP"/>
    </source>
</evidence>
<accession>B0D9Y5</accession>
<evidence type="ECO:0000256" key="4">
    <source>
        <dbReference type="ARBA" id="ARBA00022824"/>
    </source>
</evidence>
<feature type="transmembrane region" description="Helical" evidence="10">
    <location>
        <begin position="156"/>
        <end position="178"/>
    </location>
</feature>
<name>B0D9Y5_LACBS</name>
<dbReference type="Pfam" id="PF03896">
    <property type="entry name" value="TRAP_alpha"/>
    <property type="match status" value="1"/>
</dbReference>
<evidence type="ECO:0000256" key="6">
    <source>
        <dbReference type="ARBA" id="ARBA00023136"/>
    </source>
</evidence>
<keyword evidence="3 11" id="KW-0732">Signal</keyword>
<comment type="subcellular location">
    <subcellularLocation>
        <location evidence="1">Endoplasmic reticulum membrane</location>
        <topology evidence="1">Single-pass type I membrane protein</topology>
    </subcellularLocation>
</comment>
<comment type="function">
    <text evidence="7">Is probably involved in a pathway contributing to genomic integrity.</text>
</comment>
<evidence type="ECO:0000256" key="8">
    <source>
        <dbReference type="ARBA" id="ARBA00038311"/>
    </source>
</evidence>
<keyword evidence="4" id="KW-0256">Endoplasmic reticulum</keyword>
<evidence type="ECO:0000313" key="13">
    <source>
        <dbReference type="Proteomes" id="UP000001194"/>
    </source>
</evidence>
<dbReference type="EMBL" id="DS547101">
    <property type="protein sequence ID" value="EDR08667.1"/>
    <property type="molecule type" value="Genomic_DNA"/>
</dbReference>
<evidence type="ECO:0000256" key="5">
    <source>
        <dbReference type="ARBA" id="ARBA00022989"/>
    </source>
</evidence>
<keyword evidence="2 10" id="KW-0812">Transmembrane</keyword>
<evidence type="ECO:0000256" key="1">
    <source>
        <dbReference type="ARBA" id="ARBA00004115"/>
    </source>
</evidence>